<protein>
    <recommendedName>
        <fullName evidence="4">Secreted protein</fullName>
    </recommendedName>
</protein>
<feature type="non-terminal residue" evidence="2">
    <location>
        <position position="87"/>
    </location>
</feature>
<organism evidence="2 3">
    <name type="scientific">Datura stramonium</name>
    <name type="common">Jimsonweed</name>
    <name type="synonym">Common thornapple</name>
    <dbReference type="NCBI Taxonomy" id="4076"/>
    <lineage>
        <taxon>Eukaryota</taxon>
        <taxon>Viridiplantae</taxon>
        <taxon>Streptophyta</taxon>
        <taxon>Embryophyta</taxon>
        <taxon>Tracheophyta</taxon>
        <taxon>Spermatophyta</taxon>
        <taxon>Magnoliopsida</taxon>
        <taxon>eudicotyledons</taxon>
        <taxon>Gunneridae</taxon>
        <taxon>Pentapetalae</taxon>
        <taxon>asterids</taxon>
        <taxon>lamiids</taxon>
        <taxon>Solanales</taxon>
        <taxon>Solanaceae</taxon>
        <taxon>Solanoideae</taxon>
        <taxon>Datureae</taxon>
        <taxon>Datura</taxon>
    </lineage>
</organism>
<feature type="compositionally biased region" description="Basic and acidic residues" evidence="1">
    <location>
        <begin position="66"/>
        <end position="80"/>
    </location>
</feature>
<evidence type="ECO:0000313" key="2">
    <source>
        <dbReference type="EMBL" id="MCE5167437.1"/>
    </source>
</evidence>
<reference evidence="2 3" key="1">
    <citation type="journal article" date="2021" name="BMC Genomics">
        <title>Datura genome reveals duplications of psychoactive alkaloid biosynthetic genes and high mutation rate following tissue culture.</title>
        <authorList>
            <person name="Rajewski A."/>
            <person name="Carter-House D."/>
            <person name="Stajich J."/>
            <person name="Litt A."/>
        </authorList>
    </citation>
    <scope>NUCLEOTIDE SEQUENCE [LARGE SCALE GENOMIC DNA]</scope>
    <source>
        <strain evidence="2">AR-01</strain>
    </source>
</reference>
<comment type="caution">
    <text evidence="2">The sequence shown here is derived from an EMBL/GenBank/DDBJ whole genome shotgun (WGS) entry which is preliminary data.</text>
</comment>
<evidence type="ECO:0008006" key="4">
    <source>
        <dbReference type="Google" id="ProtNLM"/>
    </source>
</evidence>
<keyword evidence="3" id="KW-1185">Reference proteome</keyword>
<dbReference type="Proteomes" id="UP000823775">
    <property type="component" value="Unassembled WGS sequence"/>
</dbReference>
<dbReference type="EMBL" id="JACEIK010109940">
    <property type="protein sequence ID" value="MCE5167437.1"/>
    <property type="molecule type" value="Genomic_DNA"/>
</dbReference>
<proteinExistence type="predicted"/>
<gene>
    <name evidence="2" type="ORF">HAX54_002178</name>
</gene>
<sequence length="87" mass="9189">MLAIFTLTSSPTVAANGRLPLQLLSRVCFLLERTTGAPDSSTGFPTPPPTPTGLSDLELPSLEWDEVPHSKSTTGDDRDSSSSTVCL</sequence>
<name>A0ABS8YB33_DATST</name>
<feature type="region of interest" description="Disordered" evidence="1">
    <location>
        <begin position="35"/>
        <end position="87"/>
    </location>
</feature>
<evidence type="ECO:0000256" key="1">
    <source>
        <dbReference type="SAM" id="MobiDB-lite"/>
    </source>
</evidence>
<evidence type="ECO:0000313" key="3">
    <source>
        <dbReference type="Proteomes" id="UP000823775"/>
    </source>
</evidence>
<accession>A0ABS8YB33</accession>